<dbReference type="RefSeq" id="WP_277524002.1">
    <property type="nucleotide sequence ID" value="NZ_JAMQOT010000008.1"/>
</dbReference>
<accession>A0A9Q4L4Z3</accession>
<keyword evidence="2" id="KW-1185">Reference proteome</keyword>
<name>A0A9Q4L4Z3_9EURY</name>
<organism evidence="1 2">
    <name type="scientific">Natrinema salsiterrestre</name>
    <dbReference type="NCBI Taxonomy" id="2950540"/>
    <lineage>
        <taxon>Archaea</taxon>
        <taxon>Methanobacteriati</taxon>
        <taxon>Methanobacteriota</taxon>
        <taxon>Stenosarchaea group</taxon>
        <taxon>Halobacteria</taxon>
        <taxon>Halobacteriales</taxon>
        <taxon>Natrialbaceae</taxon>
        <taxon>Natrinema</taxon>
    </lineage>
</organism>
<reference evidence="1" key="1">
    <citation type="submission" date="2022-06" db="EMBL/GenBank/DDBJ databases">
        <title>Natrinema sp. a new haloarchaeum isolate from saline soil.</title>
        <authorList>
            <person name="Strakova D."/>
            <person name="Galisteo C."/>
            <person name="Sanchez-Porro C."/>
            <person name="Ventosa A."/>
        </authorList>
    </citation>
    <scope>NUCLEOTIDE SEQUENCE</scope>
    <source>
        <strain evidence="1">S1CR25-10</strain>
    </source>
</reference>
<sequence length="190" mass="19511">MKRRTLITGLGTLVTGSAAAIGTGAFNSATVDRDVTMDVTTDLDSSVALVPGPSGLARIEEGRLVIGSEDMDGVNPGATYQFGALANGDADSTDHLFRIEKNAKGTHDVTVDFTEATDSPSQNSEYSWTITHWDGDTAVETKTVGSDTDGTGVTFEGVGSGSFLAAVLEFTGGDVGDDLSATLTVSAARP</sequence>
<dbReference type="Proteomes" id="UP001154061">
    <property type="component" value="Unassembled WGS sequence"/>
</dbReference>
<gene>
    <name evidence="1" type="ORF">NDI89_19365</name>
</gene>
<proteinExistence type="predicted"/>
<comment type="caution">
    <text evidence="1">The sequence shown here is derived from an EMBL/GenBank/DDBJ whole genome shotgun (WGS) entry which is preliminary data.</text>
</comment>
<evidence type="ECO:0000313" key="2">
    <source>
        <dbReference type="Proteomes" id="UP001154061"/>
    </source>
</evidence>
<evidence type="ECO:0000313" key="1">
    <source>
        <dbReference type="EMBL" id="MDF9747742.1"/>
    </source>
</evidence>
<protein>
    <submittedName>
        <fullName evidence="1">Uncharacterized protein</fullName>
    </submittedName>
</protein>
<dbReference type="AlphaFoldDB" id="A0A9Q4L4Z3"/>
<dbReference type="EMBL" id="JAMQOT010000008">
    <property type="protein sequence ID" value="MDF9747742.1"/>
    <property type="molecule type" value="Genomic_DNA"/>
</dbReference>